<name>A0A177DTU0_ALTAL</name>
<dbReference type="Proteomes" id="UP000291422">
    <property type="component" value="Unassembled WGS sequence"/>
</dbReference>
<dbReference type="VEuPathDB" id="FungiDB:CC77DRAFT_1038738"/>
<dbReference type="InterPro" id="IPR027417">
    <property type="entry name" value="P-loop_NTPase"/>
</dbReference>
<proteinExistence type="predicted"/>
<gene>
    <name evidence="2" type="ORF">AA0117_g10776</name>
    <name evidence="1" type="ORF">CC77DRAFT_1038738</name>
</gene>
<dbReference type="SUPFAM" id="SSF52540">
    <property type="entry name" value="P-loop containing nucleoside triphosphate hydrolases"/>
    <property type="match status" value="1"/>
</dbReference>
<dbReference type="PANTHER" id="PTHR10285">
    <property type="entry name" value="URIDINE KINASE"/>
    <property type="match status" value="1"/>
</dbReference>
<dbReference type="Pfam" id="PF03308">
    <property type="entry name" value="MeaB"/>
    <property type="match status" value="1"/>
</dbReference>
<dbReference type="OMA" id="IYAPAFH"/>
<evidence type="ECO:0000313" key="1">
    <source>
        <dbReference type="EMBL" id="OAG23165.1"/>
    </source>
</evidence>
<dbReference type="EMBL" id="KV441473">
    <property type="protein sequence ID" value="OAG23165.1"/>
    <property type="molecule type" value="Genomic_DNA"/>
</dbReference>
<dbReference type="EMBL" id="PDXD01000043">
    <property type="protein sequence ID" value="RYN70168.1"/>
    <property type="molecule type" value="Genomic_DNA"/>
</dbReference>
<dbReference type="Gene3D" id="3.40.50.300">
    <property type="entry name" value="P-loop containing nucleotide triphosphate hydrolases"/>
    <property type="match status" value="2"/>
</dbReference>
<accession>A0A177DTU0</accession>
<dbReference type="AlphaFoldDB" id="A0A177DTU0"/>
<dbReference type="Proteomes" id="UP000077248">
    <property type="component" value="Unassembled WGS sequence"/>
</dbReference>
<dbReference type="STRING" id="5599.A0A177DTU0"/>
<dbReference type="RefSeq" id="XP_018388586.1">
    <property type="nucleotide sequence ID" value="XM_018527128.1"/>
</dbReference>
<dbReference type="GO" id="GO:0016301">
    <property type="term" value="F:kinase activity"/>
    <property type="evidence" value="ECO:0007669"/>
    <property type="project" value="UniProtKB-KW"/>
</dbReference>
<evidence type="ECO:0000313" key="4">
    <source>
        <dbReference type="Proteomes" id="UP000291422"/>
    </source>
</evidence>
<sequence>MADDSSKDALRAAILDLAKRTENLLSRQASDPGRRMLVALAGVPGAGKSTVSDALITELTARGNKDVAVVPMDGFHYTREILSTFDDAEVAFKRRGAPFTFDAKACVTLVKALKEAAVTKDGEADICITAPSFDHAAKDPVPEAIKISSRTRLVIVEGNYTLLRQNPWNEIAEVCDERWFVDAPVDTVRTRLAQRHLAAGIETSMSAAIARAEENDIPNGELIRSLLVKPDVVIEN</sequence>
<evidence type="ECO:0000313" key="2">
    <source>
        <dbReference type="EMBL" id="RYN70168.1"/>
    </source>
</evidence>
<protein>
    <submittedName>
        <fullName evidence="1">Nicotinamide riboside kinase</fullName>
    </submittedName>
</protein>
<organism evidence="1 3">
    <name type="scientific">Alternaria alternata</name>
    <name type="common">Alternaria rot fungus</name>
    <name type="synonym">Torula alternata</name>
    <dbReference type="NCBI Taxonomy" id="5599"/>
    <lineage>
        <taxon>Eukaryota</taxon>
        <taxon>Fungi</taxon>
        <taxon>Dikarya</taxon>
        <taxon>Ascomycota</taxon>
        <taxon>Pezizomycotina</taxon>
        <taxon>Dothideomycetes</taxon>
        <taxon>Pleosporomycetidae</taxon>
        <taxon>Pleosporales</taxon>
        <taxon>Pleosporineae</taxon>
        <taxon>Pleosporaceae</taxon>
        <taxon>Alternaria</taxon>
        <taxon>Alternaria sect. Alternaria</taxon>
        <taxon>Alternaria alternata complex</taxon>
    </lineage>
</organism>
<reference evidence="1 3" key="1">
    <citation type="submission" date="2016-05" db="EMBL/GenBank/DDBJ databases">
        <title>Comparative analysis of secretome profiles of manganese(II)-oxidizing ascomycete fungi.</title>
        <authorList>
            <consortium name="DOE Joint Genome Institute"/>
            <person name="Zeiner C.A."/>
            <person name="Purvine S.O."/>
            <person name="Zink E.M."/>
            <person name="Wu S."/>
            <person name="Pasa-Tolic L."/>
            <person name="Chaput D.L."/>
            <person name="Haridas S."/>
            <person name="Grigoriev I.V."/>
            <person name="Santelli C.M."/>
            <person name="Hansel C.M."/>
        </authorList>
    </citation>
    <scope>NUCLEOTIDE SEQUENCE [LARGE SCALE GENOMIC DNA]</scope>
    <source>
        <strain evidence="1 3">SRC1lrK2f</strain>
    </source>
</reference>
<keyword evidence="1" id="KW-0418">Kinase</keyword>
<reference evidence="2" key="3">
    <citation type="journal article" date="2019" name="J. ISSAAS">
        <title>Genomics, evolutionary history and diagnostics of the Alternaria alternata species group including apple and Asian pear pathotypes.</title>
        <authorList>
            <person name="Armitage A.D."/>
            <person name="Cockerton H.M."/>
            <person name="Sreenivasaprasad S."/>
            <person name="Woodhall J."/>
            <person name="Lane C."/>
            <person name="Harrison R.J."/>
            <person name="Clarkson J.P."/>
        </authorList>
    </citation>
    <scope>NUCLEOTIDE SEQUENCE</scope>
    <source>
        <strain evidence="2">FERA 1177</strain>
    </source>
</reference>
<evidence type="ECO:0000313" key="3">
    <source>
        <dbReference type="Proteomes" id="UP000077248"/>
    </source>
</evidence>
<dbReference type="KEGG" id="aalt:CC77DRAFT_1038738"/>
<dbReference type="GeneID" id="29112722"/>
<keyword evidence="1" id="KW-0808">Transferase</keyword>
<reference evidence="4" key="2">
    <citation type="journal article" date="2019" name="bioRxiv">
        <title>Genomics, evolutionary history and diagnostics of the Alternaria alternata species group including apple and Asian pear pathotypes.</title>
        <authorList>
            <person name="Armitage A.D."/>
            <person name="Cockerton H.M."/>
            <person name="Sreenivasaprasad S."/>
            <person name="Woodhall J.W."/>
            <person name="Lane C.R."/>
            <person name="Harrison R.J."/>
            <person name="Clarkson J.P."/>
        </authorList>
    </citation>
    <scope>NUCLEOTIDE SEQUENCE [LARGE SCALE GENOMIC DNA]</scope>
    <source>
        <strain evidence="4">FERA 1177</strain>
    </source>
</reference>
<keyword evidence="3" id="KW-1185">Reference proteome</keyword>